<dbReference type="EMBL" id="JANBPK010000807">
    <property type="protein sequence ID" value="KAJ2931532.1"/>
    <property type="molecule type" value="Genomic_DNA"/>
</dbReference>
<protein>
    <recommendedName>
        <fullName evidence="4">Homeobox domain-containing protein</fullName>
    </recommendedName>
</protein>
<feature type="non-terminal residue" evidence="2">
    <location>
        <position position="343"/>
    </location>
</feature>
<evidence type="ECO:0008006" key="4">
    <source>
        <dbReference type="Google" id="ProtNLM"/>
    </source>
</evidence>
<dbReference type="AlphaFoldDB" id="A0A9W8JBC7"/>
<reference evidence="2" key="1">
    <citation type="submission" date="2022-06" db="EMBL/GenBank/DDBJ databases">
        <title>Genome Sequence of Candolleomyces eurysporus.</title>
        <authorList>
            <person name="Buettner E."/>
        </authorList>
    </citation>
    <scope>NUCLEOTIDE SEQUENCE</scope>
    <source>
        <strain evidence="2">VTCC 930004</strain>
    </source>
</reference>
<gene>
    <name evidence="2" type="ORF">H1R20_g5563</name>
</gene>
<evidence type="ECO:0000313" key="3">
    <source>
        <dbReference type="Proteomes" id="UP001140091"/>
    </source>
</evidence>
<sequence length="343" mass="36868">MSTWTTKLEEDHSHHHALAATSAVSASDAALSAANAAEKKGTKKLNKEGMAIILDFVNKNNGGELRITKAQAQEVATEIRIKTGYEEITFTKVQDWVKRRRVTVSKSNSQVAAPPVTPYASASSSASSTSPVQGLMFNFRYWTQVPVSGSSAPAAPVAPPSSIWTSALTSPQISILESLISQFPDGVDDVQISTWANGLNVDRDLVKKLVGSRQRNQTPSLPLTPISPSTVPNRHSWLLPDPRSFADRIAQTNANSHQRLPTPADTVSSADAMEVDPNPLIQTPLPVLDPETRFIDPIVKGILEGVKGAACAPAVLPRTAAELNALWAPFETKLNQLTESLAR</sequence>
<feature type="compositionally biased region" description="Low complexity" evidence="1">
    <location>
        <begin position="111"/>
        <end position="128"/>
    </location>
</feature>
<comment type="caution">
    <text evidence="2">The sequence shown here is derived from an EMBL/GenBank/DDBJ whole genome shotgun (WGS) entry which is preliminary data.</text>
</comment>
<keyword evidence="3" id="KW-1185">Reference proteome</keyword>
<evidence type="ECO:0000313" key="2">
    <source>
        <dbReference type="EMBL" id="KAJ2931532.1"/>
    </source>
</evidence>
<dbReference type="Proteomes" id="UP001140091">
    <property type="component" value="Unassembled WGS sequence"/>
</dbReference>
<organism evidence="2 3">
    <name type="scientific">Candolleomyces eurysporus</name>
    <dbReference type="NCBI Taxonomy" id="2828524"/>
    <lineage>
        <taxon>Eukaryota</taxon>
        <taxon>Fungi</taxon>
        <taxon>Dikarya</taxon>
        <taxon>Basidiomycota</taxon>
        <taxon>Agaricomycotina</taxon>
        <taxon>Agaricomycetes</taxon>
        <taxon>Agaricomycetidae</taxon>
        <taxon>Agaricales</taxon>
        <taxon>Agaricineae</taxon>
        <taxon>Psathyrellaceae</taxon>
        <taxon>Candolleomyces</taxon>
    </lineage>
</organism>
<feature type="region of interest" description="Disordered" evidence="1">
    <location>
        <begin position="107"/>
        <end position="128"/>
    </location>
</feature>
<dbReference type="OrthoDB" id="10422680at2759"/>
<accession>A0A9W8JBC7</accession>
<evidence type="ECO:0000256" key="1">
    <source>
        <dbReference type="SAM" id="MobiDB-lite"/>
    </source>
</evidence>
<proteinExistence type="predicted"/>
<name>A0A9W8JBC7_9AGAR</name>